<reference evidence="10" key="3">
    <citation type="submission" date="2020-05" db="EMBL/GenBank/DDBJ databases">
        <title>Electrophorus electricus (electric eel) genome, fEleEle1, primary haplotype.</title>
        <authorList>
            <person name="Myers G."/>
            <person name="Meyer A."/>
            <person name="Fedrigo O."/>
            <person name="Formenti G."/>
            <person name="Rhie A."/>
            <person name="Tracey A."/>
            <person name="Sims Y."/>
            <person name="Jarvis E.D."/>
        </authorList>
    </citation>
    <scope>NUCLEOTIDE SEQUENCE [LARGE SCALE GENOMIC DNA]</scope>
</reference>
<reference evidence="11" key="1">
    <citation type="journal article" date="2014" name="Science">
        <title>Nonhuman genetics. Genomic basis for the convergent evolution of electric organs.</title>
        <authorList>
            <person name="Gallant J.R."/>
            <person name="Traeger L.L."/>
            <person name="Volkening J.D."/>
            <person name="Moffett H."/>
            <person name="Chen P.H."/>
            <person name="Novina C.D."/>
            <person name="Phillips G.N.Jr."/>
            <person name="Anand R."/>
            <person name="Wells G.B."/>
            <person name="Pinch M."/>
            <person name="Guth R."/>
            <person name="Unguez G.A."/>
            <person name="Albert J.S."/>
            <person name="Zakon H.H."/>
            <person name="Samanta M.P."/>
            <person name="Sussman M.R."/>
        </authorList>
    </citation>
    <scope>NUCLEOTIDE SEQUENCE [LARGE SCALE GENOMIC DNA]</scope>
</reference>
<dbReference type="PANTHER" id="PTHR43836">
    <property type="entry name" value="CATECHOL O-METHYLTRANSFERASE 1-RELATED"/>
    <property type="match status" value="1"/>
</dbReference>
<feature type="region of interest" description="Disordered" evidence="9">
    <location>
        <begin position="258"/>
        <end position="292"/>
    </location>
</feature>
<dbReference type="GO" id="GO:0042417">
    <property type="term" value="P:dopamine metabolic process"/>
    <property type="evidence" value="ECO:0007669"/>
    <property type="project" value="TreeGrafter"/>
</dbReference>
<keyword evidence="11" id="KW-1185">Reference proteome</keyword>
<dbReference type="Pfam" id="PF01596">
    <property type="entry name" value="Methyltransf_3"/>
    <property type="match status" value="1"/>
</dbReference>
<dbReference type="GO" id="GO:0032502">
    <property type="term" value="P:developmental process"/>
    <property type="evidence" value="ECO:0007669"/>
    <property type="project" value="TreeGrafter"/>
</dbReference>
<feature type="compositionally biased region" description="Polar residues" evidence="9">
    <location>
        <begin position="276"/>
        <end position="292"/>
    </location>
</feature>
<comment type="catalytic activity">
    <reaction evidence="8">
        <text>a catechol + S-adenosyl-L-methionine = a guaiacol + S-adenosyl-L-homocysteine + H(+)</text>
        <dbReference type="Rhea" id="RHEA:17877"/>
        <dbReference type="ChEBI" id="CHEBI:15378"/>
        <dbReference type="ChEBI" id="CHEBI:33566"/>
        <dbReference type="ChEBI" id="CHEBI:57856"/>
        <dbReference type="ChEBI" id="CHEBI:59789"/>
        <dbReference type="ChEBI" id="CHEBI:134251"/>
        <dbReference type="EC" id="2.1.1.6"/>
    </reaction>
</comment>
<reference evidence="11" key="2">
    <citation type="journal article" date="2017" name="Sci. Adv.">
        <title>A tail of two voltages: Proteomic comparison of the three electric organs of the electric eel.</title>
        <authorList>
            <person name="Traeger L.L."/>
            <person name="Sabat G."/>
            <person name="Barrett-Wilt G.A."/>
            <person name="Wells G.B."/>
            <person name="Sussman M.R."/>
        </authorList>
    </citation>
    <scope>NUCLEOTIDE SEQUENCE [LARGE SCALE GENOMIC DNA]</scope>
</reference>
<dbReference type="FunFam" id="3.40.50.150:FF:000054">
    <property type="entry name" value="Catechol O-methyltransferase"/>
    <property type="match status" value="1"/>
</dbReference>
<evidence type="ECO:0000256" key="5">
    <source>
        <dbReference type="ARBA" id="ARBA00022867"/>
    </source>
</evidence>
<evidence type="ECO:0000256" key="2">
    <source>
        <dbReference type="ARBA" id="ARBA00022603"/>
    </source>
</evidence>
<sequence length="292" mass="32359">MQWTVLALCTGSATGLYVLYSWLLPALQSNACLIYARQTNHKKTIRYHPVCDLMNLLCIPGAQRLLNTVQHKATHGDPESVISDIDHFCKHSEQAMNVGDEKGSILDLVLSEVYPSTALELGTHCGYSGVRIVHLLRPGTRLITVELNPAYASIAQQVIAHAGLQDKITLEVGSSSDLIPKMKDHFGITLNLVFLDHWQDRYLPDIKLLENCGLLREGSVLLADGITCPGTPDYLDCVRNSPHYESHYHQSHLEYTRAEDGQDGGESVPHNKDSSTLDSQKTTKCTDQRSVI</sequence>
<dbReference type="EC" id="2.1.1.6" evidence="1"/>
<keyword evidence="5" id="KW-0531">Neurotransmitter degradation</keyword>
<name>A0A4W4G4F0_ELEEL</name>
<dbReference type="GO" id="GO:0016206">
    <property type="term" value="F:catechol O-methyltransferase activity"/>
    <property type="evidence" value="ECO:0007669"/>
    <property type="project" value="UniProtKB-EC"/>
</dbReference>
<dbReference type="GO" id="GO:0032259">
    <property type="term" value="P:methylation"/>
    <property type="evidence" value="ECO:0007669"/>
    <property type="project" value="UniProtKB-KW"/>
</dbReference>
<dbReference type="PROSITE" id="PS51682">
    <property type="entry name" value="SAM_OMT_I"/>
    <property type="match status" value="1"/>
</dbReference>
<gene>
    <name evidence="10" type="primary">comta</name>
</gene>
<evidence type="ECO:0000256" key="9">
    <source>
        <dbReference type="SAM" id="MobiDB-lite"/>
    </source>
</evidence>
<proteinExistence type="inferred from homology"/>
<dbReference type="AlphaFoldDB" id="A0A4W4G4F0"/>
<dbReference type="Proteomes" id="UP000314983">
    <property type="component" value="Chromosome 23"/>
</dbReference>
<reference evidence="10" key="5">
    <citation type="submission" date="2025-09" db="UniProtKB">
        <authorList>
            <consortium name="Ensembl"/>
        </authorList>
    </citation>
    <scope>IDENTIFICATION</scope>
</reference>
<evidence type="ECO:0000313" key="11">
    <source>
        <dbReference type="Proteomes" id="UP000314983"/>
    </source>
</evidence>
<keyword evidence="3" id="KW-0808">Transferase</keyword>
<dbReference type="InterPro" id="IPR002935">
    <property type="entry name" value="SAM_O-MeTrfase"/>
</dbReference>
<keyword evidence="6" id="KW-0128">Catecholamine metabolism</keyword>
<dbReference type="InterPro" id="IPR029063">
    <property type="entry name" value="SAM-dependent_MTases_sf"/>
</dbReference>
<dbReference type="Gene3D" id="3.40.50.150">
    <property type="entry name" value="Vaccinia Virus protein VP39"/>
    <property type="match status" value="1"/>
</dbReference>
<evidence type="ECO:0000256" key="7">
    <source>
        <dbReference type="ARBA" id="ARBA00023453"/>
    </source>
</evidence>
<dbReference type="Ensembl" id="ENSEEET00000031569.2">
    <property type="protein sequence ID" value="ENSEEEP00000031195.2"/>
    <property type="gene ID" value="ENSEEEG00000014928.2"/>
</dbReference>
<evidence type="ECO:0000313" key="10">
    <source>
        <dbReference type="Ensembl" id="ENSEEEP00000031195.2"/>
    </source>
</evidence>
<accession>A0A4W4G4F0</accession>
<dbReference type="GO" id="GO:0042424">
    <property type="term" value="P:catecholamine catabolic process"/>
    <property type="evidence" value="ECO:0007669"/>
    <property type="project" value="TreeGrafter"/>
</dbReference>
<reference evidence="10" key="4">
    <citation type="submission" date="2025-08" db="UniProtKB">
        <authorList>
            <consortium name="Ensembl"/>
        </authorList>
    </citation>
    <scope>IDENTIFICATION</scope>
</reference>
<dbReference type="PANTHER" id="PTHR43836:SF10">
    <property type="entry name" value="CATECHOL O-METHYLTRANSFERASE B"/>
    <property type="match status" value="1"/>
</dbReference>
<evidence type="ECO:0000256" key="8">
    <source>
        <dbReference type="ARBA" id="ARBA00051279"/>
    </source>
</evidence>
<protein>
    <recommendedName>
        <fullName evidence="1">catechol O-methyltransferase</fullName>
        <ecNumber evidence="1">2.1.1.6</ecNumber>
    </recommendedName>
</protein>
<comment type="similarity">
    <text evidence="7">Belongs to the class I-like SAM-binding methyltransferase superfamily. Cation-dependent O-methyltransferase family.</text>
</comment>
<evidence type="ECO:0000256" key="6">
    <source>
        <dbReference type="ARBA" id="ARBA00022939"/>
    </source>
</evidence>
<organism evidence="10 11">
    <name type="scientific">Electrophorus electricus</name>
    <name type="common">Electric eel</name>
    <name type="synonym">Gymnotus electricus</name>
    <dbReference type="NCBI Taxonomy" id="8005"/>
    <lineage>
        <taxon>Eukaryota</taxon>
        <taxon>Metazoa</taxon>
        <taxon>Chordata</taxon>
        <taxon>Craniata</taxon>
        <taxon>Vertebrata</taxon>
        <taxon>Euteleostomi</taxon>
        <taxon>Actinopterygii</taxon>
        <taxon>Neopterygii</taxon>
        <taxon>Teleostei</taxon>
        <taxon>Ostariophysi</taxon>
        <taxon>Gymnotiformes</taxon>
        <taxon>Gymnotoidei</taxon>
        <taxon>Gymnotidae</taxon>
        <taxon>Electrophorus</taxon>
    </lineage>
</organism>
<evidence type="ECO:0000256" key="4">
    <source>
        <dbReference type="ARBA" id="ARBA00022691"/>
    </source>
</evidence>
<evidence type="ECO:0000256" key="1">
    <source>
        <dbReference type="ARBA" id="ARBA00012880"/>
    </source>
</evidence>
<dbReference type="CDD" id="cd02440">
    <property type="entry name" value="AdoMet_MTases"/>
    <property type="match status" value="1"/>
</dbReference>
<dbReference type="SUPFAM" id="SSF53335">
    <property type="entry name" value="S-adenosyl-L-methionine-dependent methyltransferases"/>
    <property type="match status" value="1"/>
</dbReference>
<dbReference type="OMA" id="IGYSAIM"/>
<keyword evidence="2" id="KW-0489">Methyltransferase</keyword>
<evidence type="ECO:0000256" key="3">
    <source>
        <dbReference type="ARBA" id="ARBA00022679"/>
    </source>
</evidence>
<dbReference type="GeneTree" id="ENSGT00940000155317"/>
<keyword evidence="4" id="KW-0949">S-adenosyl-L-methionine</keyword>